<dbReference type="Pfam" id="PF00158">
    <property type="entry name" value="Sigma54_activat"/>
    <property type="match status" value="1"/>
</dbReference>
<dbReference type="PROSITE" id="PS50045">
    <property type="entry name" value="SIGMA54_INTERACT_4"/>
    <property type="match status" value="1"/>
</dbReference>
<evidence type="ECO:0000259" key="6">
    <source>
        <dbReference type="PROSITE" id="PS50045"/>
    </source>
</evidence>
<dbReference type="SUPFAM" id="SSF52540">
    <property type="entry name" value="P-loop containing nucleoside triphosphate hydrolases"/>
    <property type="match status" value="1"/>
</dbReference>
<dbReference type="GO" id="GO:0005524">
    <property type="term" value="F:ATP binding"/>
    <property type="evidence" value="ECO:0007669"/>
    <property type="project" value="UniProtKB-KW"/>
</dbReference>
<dbReference type="InterPro" id="IPR013767">
    <property type="entry name" value="PAS_fold"/>
</dbReference>
<evidence type="ECO:0000256" key="3">
    <source>
        <dbReference type="ARBA" id="ARBA00023015"/>
    </source>
</evidence>
<dbReference type="InterPro" id="IPR027417">
    <property type="entry name" value="P-loop_NTPase"/>
</dbReference>
<keyword evidence="1" id="KW-0547">Nucleotide-binding</keyword>
<dbReference type="Gene3D" id="1.10.10.60">
    <property type="entry name" value="Homeodomain-like"/>
    <property type="match status" value="1"/>
</dbReference>
<dbReference type="Proteomes" id="UP000320776">
    <property type="component" value="Chromosome"/>
</dbReference>
<organism evidence="8 9">
    <name type="scientific">Sporomusa termitida</name>
    <dbReference type="NCBI Taxonomy" id="2377"/>
    <lineage>
        <taxon>Bacteria</taxon>
        <taxon>Bacillati</taxon>
        <taxon>Bacillota</taxon>
        <taxon>Negativicutes</taxon>
        <taxon>Selenomonadales</taxon>
        <taxon>Sporomusaceae</taxon>
        <taxon>Sporomusa</taxon>
    </lineage>
</organism>
<evidence type="ECO:0000256" key="5">
    <source>
        <dbReference type="ARBA" id="ARBA00023163"/>
    </source>
</evidence>
<gene>
    <name evidence="8" type="primary">norR_14</name>
    <name evidence="8" type="ORF">SPTER_25330</name>
</gene>
<dbReference type="AlphaFoldDB" id="A0A517DUX7"/>
<keyword evidence="4" id="KW-0238">DNA-binding</keyword>
<dbReference type="InterPro" id="IPR009057">
    <property type="entry name" value="Homeodomain-like_sf"/>
</dbReference>
<dbReference type="InterPro" id="IPR058031">
    <property type="entry name" value="AAA_lid_NorR"/>
</dbReference>
<dbReference type="KEGG" id="sted:SPTER_25330"/>
<dbReference type="InterPro" id="IPR002078">
    <property type="entry name" value="Sigma_54_int"/>
</dbReference>
<keyword evidence="9" id="KW-1185">Reference proteome</keyword>
<dbReference type="SUPFAM" id="SSF46689">
    <property type="entry name" value="Homeodomain-like"/>
    <property type="match status" value="1"/>
</dbReference>
<evidence type="ECO:0000313" key="8">
    <source>
        <dbReference type="EMBL" id="QDR81160.1"/>
    </source>
</evidence>
<keyword evidence="5" id="KW-0804">Transcription</keyword>
<dbReference type="InterPro" id="IPR000014">
    <property type="entry name" value="PAS"/>
</dbReference>
<dbReference type="InterPro" id="IPR025944">
    <property type="entry name" value="Sigma_54_int_dom_CS"/>
</dbReference>
<dbReference type="Pfam" id="PF02954">
    <property type="entry name" value="HTH_8"/>
    <property type="match status" value="1"/>
</dbReference>
<dbReference type="CDD" id="cd00130">
    <property type="entry name" value="PAS"/>
    <property type="match status" value="1"/>
</dbReference>
<dbReference type="OrthoDB" id="1672812at2"/>
<dbReference type="SMART" id="SM00382">
    <property type="entry name" value="AAA"/>
    <property type="match status" value="1"/>
</dbReference>
<dbReference type="InterPro" id="IPR002197">
    <property type="entry name" value="HTH_Fis"/>
</dbReference>
<dbReference type="FunFam" id="3.40.50.300:FF:000006">
    <property type="entry name" value="DNA-binding transcriptional regulator NtrC"/>
    <property type="match status" value="1"/>
</dbReference>
<evidence type="ECO:0000256" key="1">
    <source>
        <dbReference type="ARBA" id="ARBA00022741"/>
    </source>
</evidence>
<evidence type="ECO:0000256" key="2">
    <source>
        <dbReference type="ARBA" id="ARBA00022840"/>
    </source>
</evidence>
<dbReference type="GO" id="GO:0043565">
    <property type="term" value="F:sequence-specific DNA binding"/>
    <property type="evidence" value="ECO:0007669"/>
    <property type="project" value="InterPro"/>
</dbReference>
<sequence length="468" mass="51265">MPQNSITSIQPGYERTSAFPKPKIIFVTDQNGNLLIANTEAALTVGVPMEQLLNLNLSELIHNGTLNTSYTLRAAKNKCVEQGLVKTKFKIETHAISQPVFSPNGELLYLVTTCVATSADRKNPRAGLNLRNSPALKHNIHIAGSTAEDIVAESSTMKNILNQAGNVARLDSPAILYGESGTGKEVLARYIHRHSNRAGGAFMAVNCAALSESLAEAELFGYNKGAFTGANTQGNIGVVEAADGGTLFLDEIAELPLPLQSKLLRVLETGEIRRLGSCVNLTSDFRLIAATNKNLKKMTEDGSFRKDLYYRLHVVDLVLPPLRERPEDIPVLALHFLKKFNAKYNFNIALDNGVLAAFQSYDWPGNVRELRNAVEKYIVLGLQDKPAQIPLTLSAAGRQLKQSQFAIAAEGQGSLKQAMHQFEEQYIYSILKACNFRTGEAANRLGICRTVLYRKLKTFTGCTKLKDG</sequence>
<dbReference type="InterPro" id="IPR003593">
    <property type="entry name" value="AAA+_ATPase"/>
</dbReference>
<evidence type="ECO:0000256" key="4">
    <source>
        <dbReference type="ARBA" id="ARBA00023125"/>
    </source>
</evidence>
<dbReference type="PROSITE" id="PS50112">
    <property type="entry name" value="PAS"/>
    <property type="match status" value="1"/>
</dbReference>
<feature type="domain" description="Sigma-54 factor interaction" evidence="6">
    <location>
        <begin position="150"/>
        <end position="379"/>
    </location>
</feature>
<dbReference type="RefSeq" id="WP_144350692.1">
    <property type="nucleotide sequence ID" value="NZ_CP036259.1"/>
</dbReference>
<dbReference type="InterPro" id="IPR035965">
    <property type="entry name" value="PAS-like_dom_sf"/>
</dbReference>
<dbReference type="Pfam" id="PF00989">
    <property type="entry name" value="PAS"/>
    <property type="match status" value="1"/>
</dbReference>
<evidence type="ECO:0000313" key="9">
    <source>
        <dbReference type="Proteomes" id="UP000320776"/>
    </source>
</evidence>
<dbReference type="SUPFAM" id="SSF55785">
    <property type="entry name" value="PYP-like sensor domain (PAS domain)"/>
    <property type="match status" value="1"/>
</dbReference>
<keyword evidence="2" id="KW-0067">ATP-binding</keyword>
<evidence type="ECO:0000259" key="7">
    <source>
        <dbReference type="PROSITE" id="PS50112"/>
    </source>
</evidence>
<dbReference type="PANTHER" id="PTHR32071:SF121">
    <property type="entry name" value="SIGMA L-DEPENDENT TRANSCRIPTIONAL REGULATOR YQIR-RELATED"/>
    <property type="match status" value="1"/>
</dbReference>
<dbReference type="GO" id="GO:0006355">
    <property type="term" value="P:regulation of DNA-templated transcription"/>
    <property type="evidence" value="ECO:0007669"/>
    <property type="project" value="InterPro"/>
</dbReference>
<dbReference type="CDD" id="cd00009">
    <property type="entry name" value="AAA"/>
    <property type="match status" value="1"/>
</dbReference>
<dbReference type="Gene3D" id="3.40.50.300">
    <property type="entry name" value="P-loop containing nucleotide triphosphate hydrolases"/>
    <property type="match status" value="1"/>
</dbReference>
<dbReference type="Gene3D" id="1.10.8.60">
    <property type="match status" value="1"/>
</dbReference>
<protein>
    <submittedName>
        <fullName evidence="8">Anaerobic nitric oxide reductase transcription regulator NorR</fullName>
    </submittedName>
</protein>
<reference evidence="8 9" key="1">
    <citation type="submission" date="2019-02" db="EMBL/GenBank/DDBJ databases">
        <title>Closed genome of Sporomusa termitida DSM 4440.</title>
        <authorList>
            <person name="Poehlein A."/>
            <person name="Daniel R."/>
        </authorList>
    </citation>
    <scope>NUCLEOTIDE SEQUENCE [LARGE SCALE GENOMIC DNA]</scope>
    <source>
        <strain evidence="8 9">DSM 4440</strain>
    </source>
</reference>
<keyword evidence="3" id="KW-0805">Transcription regulation</keyword>
<dbReference type="PANTHER" id="PTHR32071">
    <property type="entry name" value="TRANSCRIPTIONAL REGULATORY PROTEIN"/>
    <property type="match status" value="1"/>
</dbReference>
<dbReference type="EMBL" id="CP036259">
    <property type="protein sequence ID" value="QDR81160.1"/>
    <property type="molecule type" value="Genomic_DNA"/>
</dbReference>
<dbReference type="PROSITE" id="PS00676">
    <property type="entry name" value="SIGMA54_INTERACT_2"/>
    <property type="match status" value="1"/>
</dbReference>
<name>A0A517DUX7_9FIRM</name>
<proteinExistence type="predicted"/>
<accession>A0A517DUX7</accession>
<dbReference type="InterPro" id="IPR025943">
    <property type="entry name" value="Sigma_54_int_dom_ATP-bd_2"/>
</dbReference>
<dbReference type="Pfam" id="PF25601">
    <property type="entry name" value="AAA_lid_14"/>
    <property type="match status" value="1"/>
</dbReference>
<dbReference type="PROSITE" id="PS00688">
    <property type="entry name" value="SIGMA54_INTERACT_3"/>
    <property type="match status" value="1"/>
</dbReference>
<feature type="domain" description="PAS" evidence="7">
    <location>
        <begin position="25"/>
        <end position="62"/>
    </location>
</feature>